<dbReference type="SUPFAM" id="SSF52402">
    <property type="entry name" value="Adenine nucleotide alpha hydrolases-like"/>
    <property type="match status" value="2"/>
</dbReference>
<dbReference type="Gene3D" id="3.40.50.620">
    <property type="entry name" value="HUPs"/>
    <property type="match status" value="2"/>
</dbReference>
<comment type="similarity">
    <text evidence="1">Belongs to the universal stress protein A family.</text>
</comment>
<dbReference type="InterPro" id="IPR006015">
    <property type="entry name" value="Universal_stress_UspA"/>
</dbReference>
<proteinExistence type="inferred from homology"/>
<name>A0ABY6EA27_9ACTN</name>
<organism evidence="3 4">
    <name type="scientific">Streptomyces cynarae</name>
    <dbReference type="NCBI Taxonomy" id="2981134"/>
    <lineage>
        <taxon>Bacteria</taxon>
        <taxon>Bacillati</taxon>
        <taxon>Actinomycetota</taxon>
        <taxon>Actinomycetes</taxon>
        <taxon>Kitasatosporales</taxon>
        <taxon>Streptomycetaceae</taxon>
        <taxon>Streptomyces</taxon>
    </lineage>
</organism>
<evidence type="ECO:0000259" key="2">
    <source>
        <dbReference type="Pfam" id="PF00582"/>
    </source>
</evidence>
<keyword evidence="4" id="KW-1185">Reference proteome</keyword>
<gene>
    <name evidence="3" type="ORF">N8I84_36190</name>
</gene>
<dbReference type="InterPro" id="IPR014729">
    <property type="entry name" value="Rossmann-like_a/b/a_fold"/>
</dbReference>
<evidence type="ECO:0000313" key="4">
    <source>
        <dbReference type="Proteomes" id="UP001061298"/>
    </source>
</evidence>
<reference evidence="3" key="1">
    <citation type="submission" date="2022-10" db="EMBL/GenBank/DDBJ databases">
        <authorList>
            <person name="Mo P."/>
        </authorList>
    </citation>
    <scope>NUCLEOTIDE SEQUENCE</scope>
    <source>
        <strain evidence="3">HUAS 13-4</strain>
    </source>
</reference>
<sequence length="291" mass="30972">MELPLVVGADGSQSSLRAVDWAVDEAARHGLSLRLLYASLWERYEGSRPAFSTERPSEEVMAEHIAASCAERAERRNPGVKVSAEVLPDEAVHALVQAGQEAFAVVVGCRGRGEVAGMLLGSVSLAVAARAVSPVVVVRGPERNRDGRLGRVVVGVGDSPENEAAVGFAFREAQARGCALHAVRAWRRPAHAHRDSPLVADDAGTTHEERAAIALTAALREAEREHPRVQVHRRTVQGPAHKVLLDTAADADLLVVGAQRNPGHHGLQLGRVAHAALHHADCPVAVIPQRS</sequence>
<dbReference type="Proteomes" id="UP001061298">
    <property type="component" value="Chromosome"/>
</dbReference>
<feature type="domain" description="UspA" evidence="2">
    <location>
        <begin position="151"/>
        <end position="288"/>
    </location>
</feature>
<protein>
    <submittedName>
        <fullName evidence="3">Universal stress protein</fullName>
    </submittedName>
</protein>
<dbReference type="PANTHER" id="PTHR46553:SF3">
    <property type="entry name" value="ADENINE NUCLEOTIDE ALPHA HYDROLASES-LIKE SUPERFAMILY PROTEIN"/>
    <property type="match status" value="1"/>
</dbReference>
<feature type="domain" description="UspA" evidence="2">
    <location>
        <begin position="5"/>
        <end position="139"/>
    </location>
</feature>
<dbReference type="RefSeq" id="WP_263233677.1">
    <property type="nucleotide sequence ID" value="NZ_CP106793.1"/>
</dbReference>
<accession>A0ABY6EA27</accession>
<dbReference type="Pfam" id="PF00582">
    <property type="entry name" value="Usp"/>
    <property type="match status" value="2"/>
</dbReference>
<dbReference type="EMBL" id="CP106793">
    <property type="protein sequence ID" value="UXY23527.1"/>
    <property type="molecule type" value="Genomic_DNA"/>
</dbReference>
<dbReference type="InterPro" id="IPR006016">
    <property type="entry name" value="UspA"/>
</dbReference>
<evidence type="ECO:0000313" key="3">
    <source>
        <dbReference type="EMBL" id="UXY23527.1"/>
    </source>
</evidence>
<dbReference type="PANTHER" id="PTHR46553">
    <property type="entry name" value="ADENINE NUCLEOTIDE ALPHA HYDROLASES-LIKE SUPERFAMILY PROTEIN"/>
    <property type="match status" value="1"/>
</dbReference>
<evidence type="ECO:0000256" key="1">
    <source>
        <dbReference type="ARBA" id="ARBA00008791"/>
    </source>
</evidence>
<dbReference type="PRINTS" id="PR01438">
    <property type="entry name" value="UNVRSLSTRESS"/>
</dbReference>